<evidence type="ECO:0000256" key="10">
    <source>
        <dbReference type="ARBA" id="ARBA00023316"/>
    </source>
</evidence>
<keyword evidence="5" id="KW-1003">Cell membrane</keyword>
<evidence type="ECO:0000256" key="15">
    <source>
        <dbReference type="SAM" id="MobiDB-lite"/>
    </source>
</evidence>
<feature type="compositionally biased region" description="Low complexity" evidence="15">
    <location>
        <begin position="60"/>
        <end position="69"/>
    </location>
</feature>
<dbReference type="GO" id="GO:0009986">
    <property type="term" value="C:cell surface"/>
    <property type="evidence" value="ECO:0007669"/>
    <property type="project" value="TreeGrafter"/>
</dbReference>
<keyword evidence="6 17" id="KW-0378">Hydrolase</keyword>
<evidence type="ECO:0000256" key="3">
    <source>
        <dbReference type="ARBA" id="ARBA00008773"/>
    </source>
</evidence>
<evidence type="ECO:0000256" key="16">
    <source>
        <dbReference type="SAM" id="Phobius"/>
    </source>
</evidence>
<reference evidence="17" key="1">
    <citation type="journal article" date="2020" name="Stud. Mycol.">
        <title>101 Dothideomycetes genomes: a test case for predicting lifestyles and emergence of pathogens.</title>
        <authorList>
            <person name="Haridas S."/>
            <person name="Albert R."/>
            <person name="Binder M."/>
            <person name="Bloem J."/>
            <person name="Labutti K."/>
            <person name="Salamov A."/>
            <person name="Andreopoulos B."/>
            <person name="Baker S."/>
            <person name="Barry K."/>
            <person name="Bills G."/>
            <person name="Bluhm B."/>
            <person name="Cannon C."/>
            <person name="Castanera R."/>
            <person name="Culley D."/>
            <person name="Daum C."/>
            <person name="Ezra D."/>
            <person name="Gonzalez J."/>
            <person name="Henrissat B."/>
            <person name="Kuo A."/>
            <person name="Liang C."/>
            <person name="Lipzen A."/>
            <person name="Lutzoni F."/>
            <person name="Magnuson J."/>
            <person name="Mondo S."/>
            <person name="Nolan M."/>
            <person name="Ohm R."/>
            <person name="Pangilinan J."/>
            <person name="Park H.-J."/>
            <person name="Ramirez L."/>
            <person name="Alfaro M."/>
            <person name="Sun H."/>
            <person name="Tritt A."/>
            <person name="Yoshinaga Y."/>
            <person name="Zwiers L.-H."/>
            <person name="Turgeon B."/>
            <person name="Goodwin S."/>
            <person name="Spatafora J."/>
            <person name="Crous P."/>
            <person name="Grigoriev I."/>
        </authorList>
    </citation>
    <scope>NUCLEOTIDE SEQUENCE</scope>
    <source>
        <strain evidence="17">CBS 480.64</strain>
    </source>
</reference>
<dbReference type="AlphaFoldDB" id="A0A6A7C3Q3"/>
<keyword evidence="16" id="KW-0812">Transmembrane</keyword>
<dbReference type="InterPro" id="IPR050732">
    <property type="entry name" value="Beta-glucan_modifiers"/>
</dbReference>
<evidence type="ECO:0000313" key="17">
    <source>
        <dbReference type="EMBL" id="KAF2862094.1"/>
    </source>
</evidence>
<comment type="function">
    <text evidence="12">Glucanases play a role in cell expansion during growth, in cell-cell fusion during mating, and in spore release during sporulation. This enzyme may be involved in beta-glucan degradation. Active on laminarin and lichenan.</text>
</comment>
<dbReference type="Gene3D" id="3.20.20.80">
    <property type="entry name" value="Glycosidases"/>
    <property type="match status" value="1"/>
</dbReference>
<evidence type="ECO:0000256" key="9">
    <source>
        <dbReference type="ARBA" id="ARBA00023277"/>
    </source>
</evidence>
<proteinExistence type="inferred from homology"/>
<keyword evidence="7 16" id="KW-0472">Membrane</keyword>
<accession>A0A6A7C3Q3</accession>
<dbReference type="InterPro" id="IPR017853">
    <property type="entry name" value="GH"/>
</dbReference>
<protein>
    <recommendedName>
        <fullName evidence="4">glucan endo-1,3-beta-D-glucosidase</fullName>
        <ecNumber evidence="4">3.2.1.39</ecNumber>
    </recommendedName>
    <alternativeName>
        <fullName evidence="14">Endo-1,3-beta-glucanase btgC</fullName>
    </alternativeName>
    <alternativeName>
        <fullName evidence="13">Laminarinase btgC</fullName>
    </alternativeName>
</protein>
<keyword evidence="18" id="KW-1185">Reference proteome</keyword>
<organism evidence="17 18">
    <name type="scientific">Piedraia hortae CBS 480.64</name>
    <dbReference type="NCBI Taxonomy" id="1314780"/>
    <lineage>
        <taxon>Eukaryota</taxon>
        <taxon>Fungi</taxon>
        <taxon>Dikarya</taxon>
        <taxon>Ascomycota</taxon>
        <taxon>Pezizomycotina</taxon>
        <taxon>Dothideomycetes</taxon>
        <taxon>Dothideomycetidae</taxon>
        <taxon>Capnodiales</taxon>
        <taxon>Piedraiaceae</taxon>
        <taxon>Piedraia</taxon>
    </lineage>
</organism>
<comment type="subcellular location">
    <subcellularLocation>
        <location evidence="2">Cell membrane</location>
        <topology evidence="2">Single-pass type II membrane protein</topology>
    </subcellularLocation>
</comment>
<evidence type="ECO:0000256" key="13">
    <source>
        <dbReference type="ARBA" id="ARBA00042373"/>
    </source>
</evidence>
<dbReference type="GO" id="GO:0005886">
    <property type="term" value="C:plasma membrane"/>
    <property type="evidence" value="ECO:0007669"/>
    <property type="project" value="UniProtKB-SubCell"/>
</dbReference>
<comment type="catalytic activity">
    <reaction evidence="1">
        <text>Hydrolysis of (1-&gt;3)-beta-D-glucosidic linkages in (1-&gt;3)-beta-D-glucans.</text>
        <dbReference type="EC" id="3.2.1.39"/>
    </reaction>
</comment>
<evidence type="ECO:0000256" key="5">
    <source>
        <dbReference type="ARBA" id="ARBA00022475"/>
    </source>
</evidence>
<feature type="region of interest" description="Disordered" evidence="15">
    <location>
        <begin position="60"/>
        <end position="81"/>
    </location>
</feature>
<dbReference type="GO" id="GO:0005576">
    <property type="term" value="C:extracellular region"/>
    <property type="evidence" value="ECO:0007669"/>
    <property type="project" value="TreeGrafter"/>
</dbReference>
<evidence type="ECO:0000256" key="8">
    <source>
        <dbReference type="ARBA" id="ARBA00023180"/>
    </source>
</evidence>
<keyword evidence="10" id="KW-0961">Cell wall biogenesis/degradation</keyword>
<evidence type="ECO:0000256" key="2">
    <source>
        <dbReference type="ARBA" id="ARBA00004401"/>
    </source>
</evidence>
<comment type="similarity">
    <text evidence="3">Belongs to the glycosyl hydrolase 17 family.</text>
</comment>
<dbReference type="PANTHER" id="PTHR16631">
    <property type="entry name" value="GLUCAN 1,3-BETA-GLUCOSIDASE"/>
    <property type="match status" value="1"/>
</dbReference>
<dbReference type="GO" id="GO:0009277">
    <property type="term" value="C:fungal-type cell wall"/>
    <property type="evidence" value="ECO:0007669"/>
    <property type="project" value="TreeGrafter"/>
</dbReference>
<dbReference type="OrthoDB" id="68336at2759"/>
<feature type="transmembrane region" description="Helical" evidence="16">
    <location>
        <begin position="29"/>
        <end position="54"/>
    </location>
</feature>
<dbReference type="SUPFAM" id="SSF51445">
    <property type="entry name" value="(Trans)glycosidases"/>
    <property type="match status" value="1"/>
</dbReference>
<sequence>MPTAGDNFEDSEKSSWLQEQQASRRRTRLICIILLALLILGAIAGGIAGGILAAKEHSKSSSSSTISGSHKSHGLYDSSSPEVKSLLQNPNLHKVFPGMDYTPLGAQYPECLTSPLDQNNITLDLAVLSQLTPTIRLYGTDCLQTEKVLTGISRLNLNSTLKVWAGVWLGNNKTTNDRQVNQLYTILDTYPQEHFAGIIVGNEVLFRKDLSPAALGEQMDNVRQKVKSKGWDLPIATSDLGDEWDAQLAGASDLVMANVHPFFAGVPADQAAAWTWSFWQQHDASLKSGGKSVIAETGWPSEGGTDCGTDNPSSPSPSSTAVGAVADIPSLNTFLSTWVCQSLTNGTQYFWFEAFDEPWKKIFDTPGKKWESKWGLFDEERNLKDGVKIPDCGGKEAGS</sequence>
<evidence type="ECO:0000256" key="11">
    <source>
        <dbReference type="ARBA" id="ARBA00023326"/>
    </source>
</evidence>
<name>A0A6A7C3Q3_9PEZI</name>
<dbReference type="GO" id="GO:0042973">
    <property type="term" value="F:glucan endo-1,3-beta-D-glucosidase activity"/>
    <property type="evidence" value="ECO:0007669"/>
    <property type="project" value="UniProtKB-EC"/>
</dbReference>
<evidence type="ECO:0000313" key="18">
    <source>
        <dbReference type="Proteomes" id="UP000799421"/>
    </source>
</evidence>
<dbReference type="GO" id="GO:0000272">
    <property type="term" value="P:polysaccharide catabolic process"/>
    <property type="evidence" value="ECO:0007669"/>
    <property type="project" value="UniProtKB-KW"/>
</dbReference>
<dbReference type="PANTHER" id="PTHR16631:SF17">
    <property type="entry name" value="GLUCAN ENDO-1,3-BETA-GLUCOSIDASE BTGC"/>
    <property type="match status" value="1"/>
</dbReference>
<keyword evidence="8" id="KW-0325">Glycoprotein</keyword>
<evidence type="ECO:0000256" key="14">
    <source>
        <dbReference type="ARBA" id="ARBA00043078"/>
    </source>
</evidence>
<evidence type="ECO:0000256" key="1">
    <source>
        <dbReference type="ARBA" id="ARBA00000382"/>
    </source>
</evidence>
<evidence type="ECO:0000256" key="4">
    <source>
        <dbReference type="ARBA" id="ARBA00012780"/>
    </source>
</evidence>
<gene>
    <name evidence="17" type="ORF">K470DRAFT_213668</name>
</gene>
<keyword evidence="9" id="KW-0119">Carbohydrate metabolism</keyword>
<dbReference type="GO" id="GO:0071555">
    <property type="term" value="P:cell wall organization"/>
    <property type="evidence" value="ECO:0007669"/>
    <property type="project" value="UniProtKB-KW"/>
</dbReference>
<evidence type="ECO:0000256" key="12">
    <source>
        <dbReference type="ARBA" id="ARBA00037649"/>
    </source>
</evidence>
<keyword evidence="16" id="KW-1133">Transmembrane helix</keyword>
<evidence type="ECO:0000256" key="7">
    <source>
        <dbReference type="ARBA" id="ARBA00023136"/>
    </source>
</evidence>
<dbReference type="EMBL" id="MU005968">
    <property type="protein sequence ID" value="KAF2862094.1"/>
    <property type="molecule type" value="Genomic_DNA"/>
</dbReference>
<feature type="region of interest" description="Disordered" evidence="15">
    <location>
        <begin position="290"/>
        <end position="321"/>
    </location>
</feature>
<keyword evidence="11" id="KW-0624">Polysaccharide degradation</keyword>
<dbReference type="EC" id="3.2.1.39" evidence="4"/>
<evidence type="ECO:0000256" key="6">
    <source>
        <dbReference type="ARBA" id="ARBA00022801"/>
    </source>
</evidence>
<dbReference type="Proteomes" id="UP000799421">
    <property type="component" value="Unassembled WGS sequence"/>
</dbReference>